<dbReference type="EMBL" id="FWXY01000024">
    <property type="protein sequence ID" value="SMD04855.1"/>
    <property type="molecule type" value="Genomic_DNA"/>
</dbReference>
<dbReference type="OrthoDB" id="5363652at2"/>
<reference evidence="1 2" key="1">
    <citation type="submission" date="2017-04" db="EMBL/GenBank/DDBJ databases">
        <authorList>
            <person name="Afonso C.L."/>
            <person name="Miller P.J."/>
            <person name="Scott M.A."/>
            <person name="Spackman E."/>
            <person name="Goraichik I."/>
            <person name="Dimitrov K.M."/>
            <person name="Suarez D.L."/>
            <person name="Swayne D.E."/>
        </authorList>
    </citation>
    <scope>NUCLEOTIDE SEQUENCE [LARGE SCALE GENOMIC DNA]</scope>
    <source>
        <strain evidence="1 2">DSM 3385</strain>
    </source>
</reference>
<sequence length="329" mass="38570">MLSPPKPHQNYSQLVALLESRGLIIPDRERAERKLSQIGYYRLSGFWFPCREVKKDVSGVGILHPGTKQPIRKDSFQPGTDFNKIVQLYLFDKRLRLLMLDAIERVEIHIRSVIAHEVGYHDPLAYMNDSFINPRKLKTWTDKKTKKERNLWKEWHAKQQIAINRSKEDCIKWHKIKKKAIPFWVAVESWDFGTLSKYYSMLKGKYQGRICSRLGINNKMILENWLHEINILRNRCAHHTRIWNQSSNNPLPVLNLPYFEKLSLEKRALERVYGMICILWFLVKKIGPSSTWLHSASQLINSKPSIDCCPYTAMGFPDNTGFPDIDNFS</sequence>
<dbReference type="InterPro" id="IPR011664">
    <property type="entry name" value="Abi_system_AbiD/AbiF-like"/>
</dbReference>
<protein>
    <submittedName>
        <fullName evidence="1">Abortive infection bacteriophage resistance protein</fullName>
    </submittedName>
</protein>
<gene>
    <name evidence="1" type="ORF">SAMN02746065_12456</name>
</gene>
<dbReference type="Pfam" id="PF07751">
    <property type="entry name" value="Abi_2"/>
    <property type="match status" value="1"/>
</dbReference>
<evidence type="ECO:0000313" key="2">
    <source>
        <dbReference type="Proteomes" id="UP000192418"/>
    </source>
</evidence>
<proteinExistence type="predicted"/>
<evidence type="ECO:0000313" key="1">
    <source>
        <dbReference type="EMBL" id="SMD04855.1"/>
    </source>
</evidence>
<name>A0A1W2E590_9BACT</name>
<accession>A0A1W2E590</accession>
<organism evidence="1 2">
    <name type="scientific">Desulfocicer vacuolatum DSM 3385</name>
    <dbReference type="NCBI Taxonomy" id="1121400"/>
    <lineage>
        <taxon>Bacteria</taxon>
        <taxon>Pseudomonadati</taxon>
        <taxon>Thermodesulfobacteriota</taxon>
        <taxon>Desulfobacteria</taxon>
        <taxon>Desulfobacterales</taxon>
        <taxon>Desulfobacteraceae</taxon>
        <taxon>Desulfocicer</taxon>
    </lineage>
</organism>
<keyword evidence="2" id="KW-1185">Reference proteome</keyword>
<dbReference type="Proteomes" id="UP000192418">
    <property type="component" value="Unassembled WGS sequence"/>
</dbReference>
<dbReference type="InterPro" id="IPR017034">
    <property type="entry name" value="Abi_system_AbiD/AbiF"/>
</dbReference>
<dbReference type="AlphaFoldDB" id="A0A1W2E590"/>
<dbReference type="PIRSF" id="PIRSF034934">
    <property type="entry name" value="AbiF_AbiD"/>
    <property type="match status" value="1"/>
</dbReference>